<keyword evidence="5 8" id="KW-0378">Hydrolase</keyword>
<dbReference type="NCBIfam" id="TIGR01856">
    <property type="entry name" value="hisJ_fam"/>
    <property type="match status" value="1"/>
</dbReference>
<comment type="similarity">
    <text evidence="2 8">Belongs to the PHP hydrolase family. HisK subfamily.</text>
</comment>
<evidence type="ECO:0000256" key="4">
    <source>
        <dbReference type="ARBA" id="ARBA00022605"/>
    </source>
</evidence>
<keyword evidence="11" id="KW-1185">Reference proteome</keyword>
<dbReference type="PANTHER" id="PTHR21039:SF0">
    <property type="entry name" value="HISTIDINOL-PHOSPHATASE"/>
    <property type="match status" value="1"/>
</dbReference>
<proteinExistence type="inferred from homology"/>
<dbReference type="SUPFAM" id="SSF89550">
    <property type="entry name" value="PHP domain-like"/>
    <property type="match status" value="1"/>
</dbReference>
<dbReference type="FunCoup" id="A0A0C3CXF6">
    <property type="interactions" value="122"/>
</dbReference>
<dbReference type="AlphaFoldDB" id="A0A0C3CXF6"/>
<dbReference type="Gene3D" id="3.20.20.140">
    <property type="entry name" value="Metal-dependent hydrolases"/>
    <property type="match status" value="1"/>
</dbReference>
<gene>
    <name evidence="10" type="ORF">OIDMADRAFT_45769</name>
</gene>
<dbReference type="UniPathway" id="UPA00031">
    <property type="reaction ID" value="UER00013"/>
</dbReference>
<dbReference type="PANTHER" id="PTHR21039">
    <property type="entry name" value="HISTIDINOL PHOSPHATASE-RELATED"/>
    <property type="match status" value="1"/>
</dbReference>
<dbReference type="InterPro" id="IPR010140">
    <property type="entry name" value="Histidinol_P_phosphatase_HisJ"/>
</dbReference>
<dbReference type="CDD" id="cd12110">
    <property type="entry name" value="PHP_HisPPase_Hisj_like"/>
    <property type="match status" value="1"/>
</dbReference>
<protein>
    <recommendedName>
        <fullName evidence="3 8">Histidinol-phosphatase</fullName>
        <shortName evidence="8">HolPase</shortName>
        <ecNumber evidence="3 8">3.1.3.15</ecNumber>
    </recommendedName>
</protein>
<dbReference type="InterPro" id="IPR016195">
    <property type="entry name" value="Pol/histidinol_Pase-like"/>
</dbReference>
<accession>A0A0C3CXF6</accession>
<evidence type="ECO:0000256" key="6">
    <source>
        <dbReference type="ARBA" id="ARBA00023102"/>
    </source>
</evidence>
<comment type="catalytic activity">
    <reaction evidence="7 8">
        <text>L-histidinol phosphate + H2O = L-histidinol + phosphate</text>
        <dbReference type="Rhea" id="RHEA:14465"/>
        <dbReference type="ChEBI" id="CHEBI:15377"/>
        <dbReference type="ChEBI" id="CHEBI:43474"/>
        <dbReference type="ChEBI" id="CHEBI:57699"/>
        <dbReference type="ChEBI" id="CHEBI:57980"/>
        <dbReference type="EC" id="3.1.3.15"/>
    </reaction>
</comment>
<evidence type="ECO:0000256" key="5">
    <source>
        <dbReference type="ARBA" id="ARBA00022801"/>
    </source>
</evidence>
<evidence type="ECO:0000256" key="8">
    <source>
        <dbReference type="RuleBase" id="RU366003"/>
    </source>
</evidence>
<dbReference type="EMBL" id="KN832890">
    <property type="protein sequence ID" value="KIM94367.1"/>
    <property type="molecule type" value="Genomic_DNA"/>
</dbReference>
<dbReference type="GO" id="GO:0000105">
    <property type="term" value="P:L-histidine biosynthetic process"/>
    <property type="evidence" value="ECO:0007669"/>
    <property type="project" value="UniProtKB-UniRule"/>
</dbReference>
<dbReference type="Proteomes" id="UP000054321">
    <property type="component" value="Unassembled WGS sequence"/>
</dbReference>
<evidence type="ECO:0000259" key="9">
    <source>
        <dbReference type="Pfam" id="PF02811"/>
    </source>
</evidence>
<dbReference type="GO" id="GO:0005737">
    <property type="term" value="C:cytoplasm"/>
    <property type="evidence" value="ECO:0007669"/>
    <property type="project" value="TreeGrafter"/>
</dbReference>
<dbReference type="STRING" id="913774.A0A0C3CXF6"/>
<keyword evidence="4 8" id="KW-0028">Amino-acid biosynthesis</keyword>
<dbReference type="GO" id="GO:0004401">
    <property type="term" value="F:histidinol-phosphatase activity"/>
    <property type="evidence" value="ECO:0007669"/>
    <property type="project" value="UniProtKB-UniRule"/>
</dbReference>
<reference evidence="11" key="2">
    <citation type="submission" date="2015-01" db="EMBL/GenBank/DDBJ databases">
        <title>Evolutionary Origins and Diversification of the Mycorrhizal Mutualists.</title>
        <authorList>
            <consortium name="DOE Joint Genome Institute"/>
            <consortium name="Mycorrhizal Genomics Consortium"/>
            <person name="Kohler A."/>
            <person name="Kuo A."/>
            <person name="Nagy L.G."/>
            <person name="Floudas D."/>
            <person name="Copeland A."/>
            <person name="Barry K.W."/>
            <person name="Cichocki N."/>
            <person name="Veneault-Fourrey C."/>
            <person name="LaButti K."/>
            <person name="Lindquist E.A."/>
            <person name="Lipzen A."/>
            <person name="Lundell T."/>
            <person name="Morin E."/>
            <person name="Murat C."/>
            <person name="Riley R."/>
            <person name="Ohm R."/>
            <person name="Sun H."/>
            <person name="Tunlid A."/>
            <person name="Henrissat B."/>
            <person name="Grigoriev I.V."/>
            <person name="Hibbett D.S."/>
            <person name="Martin F."/>
        </authorList>
    </citation>
    <scope>NUCLEOTIDE SEQUENCE [LARGE SCALE GENOMIC DNA]</scope>
    <source>
        <strain evidence="11">Zn</strain>
    </source>
</reference>
<dbReference type="InterPro" id="IPR004013">
    <property type="entry name" value="PHP_dom"/>
</dbReference>
<dbReference type="Pfam" id="PF02811">
    <property type="entry name" value="PHP"/>
    <property type="match status" value="1"/>
</dbReference>
<evidence type="ECO:0000256" key="3">
    <source>
        <dbReference type="ARBA" id="ARBA00013085"/>
    </source>
</evidence>
<organism evidence="10 11">
    <name type="scientific">Oidiodendron maius (strain Zn)</name>
    <dbReference type="NCBI Taxonomy" id="913774"/>
    <lineage>
        <taxon>Eukaryota</taxon>
        <taxon>Fungi</taxon>
        <taxon>Dikarya</taxon>
        <taxon>Ascomycota</taxon>
        <taxon>Pezizomycotina</taxon>
        <taxon>Leotiomycetes</taxon>
        <taxon>Leotiomycetes incertae sedis</taxon>
        <taxon>Myxotrichaceae</taxon>
        <taxon>Oidiodendron</taxon>
    </lineage>
</organism>
<sequence>MAFSMHSHSGQFCPSHARGTLEEMVQQAIKRNMTHLALTEHMPRINVSDLYPEEVAEGVSISEFIPRHKAYLQEVLRLRERYQKEIKIIIGFEGEWITRQYGSTIKSLAHDPAVDFFIGSVHHVHGVPIDHNAQLYNQAIRLSGGTTQGIYADYYDLQLEMLVELKPRVVGHFDLIKLLNADPGRSPKEYGKVWKKIQRNLQFIVEYGGLLEVNSSGLRKGLPEPYPGRIICEEVIQLGGRFTLSDDSHSTVHIATNYERVVHFLETIGVQEVYVLERSDRHHDSERKAELFVKAVPLSVVKAALSSE</sequence>
<reference evidence="10 11" key="1">
    <citation type="submission" date="2014-04" db="EMBL/GenBank/DDBJ databases">
        <authorList>
            <consortium name="DOE Joint Genome Institute"/>
            <person name="Kuo A."/>
            <person name="Martino E."/>
            <person name="Perotto S."/>
            <person name="Kohler A."/>
            <person name="Nagy L.G."/>
            <person name="Floudas D."/>
            <person name="Copeland A."/>
            <person name="Barry K.W."/>
            <person name="Cichocki N."/>
            <person name="Veneault-Fourrey C."/>
            <person name="LaButti K."/>
            <person name="Lindquist E.A."/>
            <person name="Lipzen A."/>
            <person name="Lundell T."/>
            <person name="Morin E."/>
            <person name="Murat C."/>
            <person name="Sun H."/>
            <person name="Tunlid A."/>
            <person name="Henrissat B."/>
            <person name="Grigoriev I.V."/>
            <person name="Hibbett D.S."/>
            <person name="Martin F."/>
            <person name="Nordberg H.P."/>
            <person name="Cantor M.N."/>
            <person name="Hua S.X."/>
        </authorList>
    </citation>
    <scope>NUCLEOTIDE SEQUENCE [LARGE SCALE GENOMIC DNA]</scope>
    <source>
        <strain evidence="10 11">Zn</strain>
    </source>
</reference>
<dbReference type="EC" id="3.1.3.15" evidence="3 8"/>
<dbReference type="HOGENOM" id="CLU_054611_0_1_1"/>
<evidence type="ECO:0000256" key="7">
    <source>
        <dbReference type="ARBA" id="ARBA00049158"/>
    </source>
</evidence>
<evidence type="ECO:0000313" key="10">
    <source>
        <dbReference type="EMBL" id="KIM94367.1"/>
    </source>
</evidence>
<comment type="pathway">
    <text evidence="1 8">Amino-acid biosynthesis; L-histidine biosynthesis; L-histidine from 5-phospho-alpha-D-ribose 1-diphosphate: step 8/9.</text>
</comment>
<feature type="domain" description="PHP" evidence="9">
    <location>
        <begin position="5"/>
        <end position="216"/>
    </location>
</feature>
<evidence type="ECO:0000256" key="2">
    <source>
        <dbReference type="ARBA" id="ARBA00009152"/>
    </source>
</evidence>
<dbReference type="OrthoDB" id="5957391at2759"/>
<name>A0A0C3CXF6_OIDMZ</name>
<dbReference type="InParanoid" id="A0A0C3CXF6"/>
<evidence type="ECO:0000256" key="1">
    <source>
        <dbReference type="ARBA" id="ARBA00004970"/>
    </source>
</evidence>
<evidence type="ECO:0000313" key="11">
    <source>
        <dbReference type="Proteomes" id="UP000054321"/>
    </source>
</evidence>
<keyword evidence="6 8" id="KW-0368">Histidine biosynthesis</keyword>